<organism evidence="1 2">
    <name type="scientific">Acholeplasma laidlawii</name>
    <dbReference type="NCBI Taxonomy" id="2148"/>
    <lineage>
        <taxon>Bacteria</taxon>
        <taxon>Bacillati</taxon>
        <taxon>Mycoplasmatota</taxon>
        <taxon>Mollicutes</taxon>
        <taxon>Acholeplasmatales</taxon>
        <taxon>Acholeplasmataceae</taxon>
        <taxon>Acholeplasma</taxon>
    </lineage>
</organism>
<dbReference type="InterPro" id="IPR036412">
    <property type="entry name" value="HAD-like_sf"/>
</dbReference>
<dbReference type="RefSeq" id="WP_064211897.1">
    <property type="nucleotide sequence ID" value="NZ_JACAOE010000001.1"/>
</dbReference>
<name>A0A553IHH6_ACHLA</name>
<dbReference type="Proteomes" id="UP000315938">
    <property type="component" value="Unassembled WGS sequence"/>
</dbReference>
<dbReference type="InterPro" id="IPR023214">
    <property type="entry name" value="HAD_sf"/>
</dbReference>
<gene>
    <name evidence="1" type="ORF">FNV44_01005</name>
</gene>
<evidence type="ECO:0000313" key="2">
    <source>
        <dbReference type="Proteomes" id="UP000315938"/>
    </source>
</evidence>
<sequence>MCNKLNIIPSFDLFSTFSKIDHSLWETGSYNDIQVTNKDIPIFRFKLLFEICEIDSIDSALANKLYMEGFKQAVFPLESSHKIVKYLYDNEIIVCVATNGLVDLQYPRIINTSFGKYITRIVASEEVSVNKPNPKIFKSILRYTNLNATEALVVGDSLTNDILVAKNANIKSVWYNPNQNINDSNIIPDYEISNMIKLKEIVNKKIR</sequence>
<dbReference type="PANTHER" id="PTHR47478">
    <property type="match status" value="1"/>
</dbReference>
<dbReference type="InterPro" id="IPR023198">
    <property type="entry name" value="PGP-like_dom2"/>
</dbReference>
<dbReference type="AlphaFoldDB" id="A0A553IHH6"/>
<reference evidence="1 2" key="1">
    <citation type="submission" date="2019-07" db="EMBL/GenBank/DDBJ databases">
        <title>Genome sequence of Acholeplasma laidlawii strain with increased resistance to erythromycin.</title>
        <authorList>
            <person name="Medvedeva E.S."/>
            <person name="Baranova N.B."/>
            <person name="Siniagina M.N."/>
            <person name="Mouzykantov A."/>
            <person name="Chernova O.A."/>
            <person name="Chernov V.M."/>
        </authorList>
    </citation>
    <scope>NUCLEOTIDE SEQUENCE [LARGE SCALE GENOMIC DNA]</scope>
    <source>
        <strain evidence="1 2">PG8REry</strain>
    </source>
</reference>
<dbReference type="Gene3D" id="1.10.150.240">
    <property type="entry name" value="Putative phosphatase, domain 2"/>
    <property type="match status" value="1"/>
</dbReference>
<protein>
    <submittedName>
        <fullName evidence="1">HAD-IA family hydrolase</fullName>
    </submittedName>
</protein>
<dbReference type="NCBIfam" id="TIGR01549">
    <property type="entry name" value="HAD-SF-IA-v1"/>
    <property type="match status" value="1"/>
</dbReference>
<dbReference type="GO" id="GO:0016787">
    <property type="term" value="F:hydrolase activity"/>
    <property type="evidence" value="ECO:0007669"/>
    <property type="project" value="UniProtKB-KW"/>
</dbReference>
<dbReference type="SUPFAM" id="SSF56784">
    <property type="entry name" value="HAD-like"/>
    <property type="match status" value="1"/>
</dbReference>
<dbReference type="PANTHER" id="PTHR47478:SF1">
    <property type="entry name" value="PYRIMIDINE 5'-NUCLEOTIDASE YJJG"/>
    <property type="match status" value="1"/>
</dbReference>
<dbReference type="InterPro" id="IPR041492">
    <property type="entry name" value="HAD_2"/>
</dbReference>
<evidence type="ECO:0000313" key="1">
    <source>
        <dbReference type="EMBL" id="TRX99650.1"/>
    </source>
</evidence>
<dbReference type="EMBL" id="VKID01000001">
    <property type="protein sequence ID" value="TRX99650.1"/>
    <property type="molecule type" value="Genomic_DNA"/>
</dbReference>
<keyword evidence="1" id="KW-0378">Hydrolase</keyword>
<dbReference type="InterPro" id="IPR052550">
    <property type="entry name" value="Pyrimidine_5'-ntase_YjjG"/>
</dbReference>
<dbReference type="Gene3D" id="3.40.50.1000">
    <property type="entry name" value="HAD superfamily/HAD-like"/>
    <property type="match status" value="1"/>
</dbReference>
<dbReference type="InterPro" id="IPR006439">
    <property type="entry name" value="HAD-SF_hydro_IA"/>
</dbReference>
<comment type="caution">
    <text evidence="1">The sequence shown here is derived from an EMBL/GenBank/DDBJ whole genome shotgun (WGS) entry which is preliminary data.</text>
</comment>
<proteinExistence type="predicted"/>
<accession>A0A553IHH6</accession>
<dbReference type="Pfam" id="PF13419">
    <property type="entry name" value="HAD_2"/>
    <property type="match status" value="1"/>
</dbReference>